<dbReference type="EMBL" id="MN228696">
    <property type="protein sequence ID" value="QEP29833.1"/>
    <property type="molecule type" value="Genomic_DNA"/>
</dbReference>
<protein>
    <submittedName>
        <fullName evidence="1">Uncharacterized protein</fullName>
    </submittedName>
</protein>
<organism evidence="1 2">
    <name type="scientific">Sinorhizobium phage ort11</name>
    <dbReference type="NCBI Taxonomy" id="2599764"/>
    <lineage>
        <taxon>Viruses</taxon>
        <taxon>Duplodnaviria</taxon>
        <taxon>Heunggongvirae</taxon>
        <taxon>Uroviricota</taxon>
        <taxon>Caudoviricetes</taxon>
        <taxon>Schitoviridae</taxon>
        <taxon>Huelvavirus</taxon>
        <taxon>Huelvavirus ort11</taxon>
    </lineage>
</organism>
<evidence type="ECO:0000313" key="1">
    <source>
        <dbReference type="EMBL" id="QEP29833.1"/>
    </source>
</evidence>
<proteinExistence type="predicted"/>
<sequence length="62" mass="7179">MSLKSDRAWRHNGLIGCAHLTKKNLDWIMNTNTTTQEAKNIAYEMYVLNEKLIKALKTRVDS</sequence>
<keyword evidence="2" id="KW-1185">Reference proteome</keyword>
<accession>A0A5C2H6D0</accession>
<name>A0A5C2H6D0_9CAUD</name>
<dbReference type="Proteomes" id="UP000322838">
    <property type="component" value="Segment"/>
</dbReference>
<evidence type="ECO:0000313" key="2">
    <source>
        <dbReference type="Proteomes" id="UP000322838"/>
    </source>
</evidence>
<reference evidence="2" key="1">
    <citation type="submission" date="2019-07" db="EMBL/GenBank/DDBJ databases">
        <authorList>
            <person name="Cubo M.T."/>
            <person name="Espuny M.D.R."/>
            <person name="Balsanelli E."/>
        </authorList>
    </citation>
    <scope>NUCLEOTIDE SEQUENCE [LARGE SCALE GENOMIC DNA]</scope>
</reference>
<gene>
    <name evidence="1" type="ORF">Smphiort11_035</name>
</gene>